<proteinExistence type="predicted"/>
<reference evidence="1 2" key="1">
    <citation type="submission" date="2013-03" db="EMBL/GenBank/DDBJ databases">
        <authorList>
            <person name="Warren W."/>
            <person name="Wilson R.K."/>
        </authorList>
    </citation>
    <scope>NUCLEOTIDE SEQUENCE</scope>
</reference>
<reference evidence="1" key="2">
    <citation type="submission" date="2025-08" db="UniProtKB">
        <authorList>
            <consortium name="Ensembl"/>
        </authorList>
    </citation>
    <scope>IDENTIFICATION</scope>
</reference>
<dbReference type="Proteomes" id="UP000233100">
    <property type="component" value="Chromosome 6"/>
</dbReference>
<organism evidence="1 2">
    <name type="scientific">Macaca fascicularis</name>
    <name type="common">Crab-eating macaque</name>
    <name type="synonym">Cynomolgus monkey</name>
    <dbReference type="NCBI Taxonomy" id="9541"/>
    <lineage>
        <taxon>Eukaryota</taxon>
        <taxon>Metazoa</taxon>
        <taxon>Chordata</taxon>
        <taxon>Craniata</taxon>
        <taxon>Vertebrata</taxon>
        <taxon>Euteleostomi</taxon>
        <taxon>Mammalia</taxon>
        <taxon>Eutheria</taxon>
        <taxon>Euarchontoglires</taxon>
        <taxon>Primates</taxon>
        <taxon>Haplorrhini</taxon>
        <taxon>Catarrhini</taxon>
        <taxon>Cercopithecidae</taxon>
        <taxon>Cercopithecinae</taxon>
        <taxon>Macaca</taxon>
    </lineage>
</organism>
<sequence length="46" mass="5294">ICLVQKSCSREHVHNMQVCYICINVPRWYVAPINFSAPILVSFKSV</sequence>
<evidence type="ECO:0000313" key="2">
    <source>
        <dbReference type="Proteomes" id="UP000233100"/>
    </source>
</evidence>
<accession>A0A7N9D9I9</accession>
<dbReference type="GeneTree" id="ENSGT01150000288876"/>
<keyword evidence="2" id="KW-1185">Reference proteome</keyword>
<evidence type="ECO:0000313" key="1">
    <source>
        <dbReference type="Ensembl" id="ENSMFAP00000061272.1"/>
    </source>
</evidence>
<dbReference type="Ensembl" id="ENSMFAT00000082965.1">
    <property type="protein sequence ID" value="ENSMFAP00000061272.1"/>
    <property type="gene ID" value="ENSMFAG00000050239.1"/>
</dbReference>
<protein>
    <submittedName>
        <fullName evidence="1">Uncharacterized protein</fullName>
    </submittedName>
</protein>
<name>A0A7N9D9I9_MACFA</name>
<reference evidence="1" key="3">
    <citation type="submission" date="2025-09" db="UniProtKB">
        <authorList>
            <consortium name="Ensembl"/>
        </authorList>
    </citation>
    <scope>IDENTIFICATION</scope>
</reference>
<dbReference type="AlphaFoldDB" id="A0A7N9D9I9"/>